<gene>
    <name evidence="4" type="ORF">HPB48_008402</name>
</gene>
<evidence type="ECO:0000256" key="2">
    <source>
        <dbReference type="SAM" id="MobiDB-lite"/>
    </source>
</evidence>
<reference evidence="4 5" key="1">
    <citation type="journal article" date="2020" name="Cell">
        <title>Large-Scale Comparative Analyses of Tick Genomes Elucidate Their Genetic Diversity and Vector Capacities.</title>
        <authorList>
            <consortium name="Tick Genome and Microbiome Consortium (TIGMIC)"/>
            <person name="Jia N."/>
            <person name="Wang J."/>
            <person name="Shi W."/>
            <person name="Du L."/>
            <person name="Sun Y."/>
            <person name="Zhan W."/>
            <person name="Jiang J.F."/>
            <person name="Wang Q."/>
            <person name="Zhang B."/>
            <person name="Ji P."/>
            <person name="Bell-Sakyi L."/>
            <person name="Cui X.M."/>
            <person name="Yuan T.T."/>
            <person name="Jiang B.G."/>
            <person name="Yang W.F."/>
            <person name="Lam T.T."/>
            <person name="Chang Q.C."/>
            <person name="Ding S.J."/>
            <person name="Wang X.J."/>
            <person name="Zhu J.G."/>
            <person name="Ruan X.D."/>
            <person name="Zhao L."/>
            <person name="Wei J.T."/>
            <person name="Ye R.Z."/>
            <person name="Que T.C."/>
            <person name="Du C.H."/>
            <person name="Zhou Y.H."/>
            <person name="Cheng J.X."/>
            <person name="Dai P.F."/>
            <person name="Guo W.B."/>
            <person name="Han X.H."/>
            <person name="Huang E.J."/>
            <person name="Li L.F."/>
            <person name="Wei W."/>
            <person name="Gao Y.C."/>
            <person name="Liu J.Z."/>
            <person name="Shao H.Z."/>
            <person name="Wang X."/>
            <person name="Wang C.C."/>
            <person name="Yang T.C."/>
            <person name="Huo Q.B."/>
            <person name="Li W."/>
            <person name="Chen H.Y."/>
            <person name="Chen S.E."/>
            <person name="Zhou L.G."/>
            <person name="Ni X.B."/>
            <person name="Tian J.H."/>
            <person name="Sheng Y."/>
            <person name="Liu T."/>
            <person name="Pan Y.S."/>
            <person name="Xia L.Y."/>
            <person name="Li J."/>
            <person name="Zhao F."/>
            <person name="Cao W.C."/>
        </authorList>
    </citation>
    <scope>NUCLEOTIDE SEQUENCE [LARGE SCALE GENOMIC DNA]</scope>
    <source>
        <strain evidence="4">HaeL-2018</strain>
    </source>
</reference>
<feature type="domain" description="Fibronectin type-III" evidence="3">
    <location>
        <begin position="1"/>
        <end position="97"/>
    </location>
</feature>
<comment type="caution">
    <text evidence="4">The sequence shown here is derived from an EMBL/GenBank/DDBJ whole genome shotgun (WGS) entry which is preliminary data.</text>
</comment>
<feature type="region of interest" description="Disordered" evidence="2">
    <location>
        <begin position="1"/>
        <end position="26"/>
    </location>
</feature>
<proteinExistence type="predicted"/>
<dbReference type="SUPFAM" id="SSF49265">
    <property type="entry name" value="Fibronectin type III"/>
    <property type="match status" value="2"/>
</dbReference>
<keyword evidence="5" id="KW-1185">Reference proteome</keyword>
<dbReference type="InterPro" id="IPR036116">
    <property type="entry name" value="FN3_sf"/>
</dbReference>
<keyword evidence="1" id="KW-0677">Repeat</keyword>
<evidence type="ECO:0000313" key="4">
    <source>
        <dbReference type="EMBL" id="KAH9380937.1"/>
    </source>
</evidence>
<dbReference type="VEuPathDB" id="VectorBase:HLOH_049554"/>
<dbReference type="Pfam" id="PF00041">
    <property type="entry name" value="fn3"/>
    <property type="match status" value="2"/>
</dbReference>
<feature type="compositionally biased region" description="Polar residues" evidence="2">
    <location>
        <begin position="1"/>
        <end position="20"/>
    </location>
</feature>
<dbReference type="SMART" id="SM00060">
    <property type="entry name" value="FN3"/>
    <property type="match status" value="2"/>
</dbReference>
<evidence type="ECO:0000313" key="5">
    <source>
        <dbReference type="Proteomes" id="UP000821853"/>
    </source>
</evidence>
<name>A0A9J6H1U4_HAELO</name>
<protein>
    <recommendedName>
        <fullName evidence="3">Fibronectin type-III domain-containing protein</fullName>
    </recommendedName>
</protein>
<dbReference type="EMBL" id="JABSTR010000011">
    <property type="protein sequence ID" value="KAH9380937.1"/>
    <property type="molecule type" value="Genomic_DNA"/>
</dbReference>
<dbReference type="PANTHER" id="PTHR46708:SF2">
    <property type="entry name" value="FIBRONECTIN TYPE-III DOMAIN-CONTAINING PROTEIN"/>
    <property type="match status" value="1"/>
</dbReference>
<feature type="domain" description="Fibronectin type-III" evidence="3">
    <location>
        <begin position="116"/>
        <end position="210"/>
    </location>
</feature>
<dbReference type="OrthoDB" id="5969272at2759"/>
<dbReference type="InterPro" id="IPR050991">
    <property type="entry name" value="ECM_Regulatory_Proteins"/>
</dbReference>
<dbReference type="InterPro" id="IPR013783">
    <property type="entry name" value="Ig-like_fold"/>
</dbReference>
<dbReference type="Proteomes" id="UP000821853">
    <property type="component" value="Chromosome 9"/>
</dbReference>
<accession>A0A9J6H1U4</accession>
<dbReference type="CDD" id="cd00063">
    <property type="entry name" value="FN3"/>
    <property type="match status" value="2"/>
</dbReference>
<evidence type="ECO:0000259" key="3">
    <source>
        <dbReference type="PROSITE" id="PS50853"/>
    </source>
</evidence>
<evidence type="ECO:0000256" key="1">
    <source>
        <dbReference type="ARBA" id="ARBA00022737"/>
    </source>
</evidence>
<dbReference type="PROSITE" id="PS50853">
    <property type="entry name" value="FN3"/>
    <property type="match status" value="2"/>
</dbReference>
<dbReference type="Gene3D" id="2.60.40.10">
    <property type="entry name" value="Immunoglobulins"/>
    <property type="match status" value="2"/>
</dbReference>
<organism evidence="4 5">
    <name type="scientific">Haemaphysalis longicornis</name>
    <name type="common">Bush tick</name>
    <dbReference type="NCBI Taxonomy" id="44386"/>
    <lineage>
        <taxon>Eukaryota</taxon>
        <taxon>Metazoa</taxon>
        <taxon>Ecdysozoa</taxon>
        <taxon>Arthropoda</taxon>
        <taxon>Chelicerata</taxon>
        <taxon>Arachnida</taxon>
        <taxon>Acari</taxon>
        <taxon>Parasitiformes</taxon>
        <taxon>Ixodida</taxon>
        <taxon>Ixodoidea</taxon>
        <taxon>Ixodidae</taxon>
        <taxon>Haemaphysalinae</taxon>
        <taxon>Haemaphysalis</taxon>
    </lineage>
</organism>
<dbReference type="InterPro" id="IPR003961">
    <property type="entry name" value="FN3_dom"/>
</dbReference>
<dbReference type="AlphaFoldDB" id="A0A9J6H1U4"/>
<sequence>MASPVTNPTSGSHYAVTTTKGPPAEHRNGKIQGYYVGYKAYDSNLPYNYQTVTGGAESAVINDLKPRTAYSIIVQAFNRAGQSPSSHQIAVHPFASAISNVFYLSSSVLTVQSAGLPGPPTFFTSEVTCCSVLLTVTSKQNPTDGVTQYLVMYKNPEGGSWRSVYFPPHARKMQLRGLHRDTQYQVRLAAYNLEGRGQLSRPASFTTLRHGAVDASLCRSQLESGSTSRPLSGARGQTAAQSYAPISSKGLSLLTLHDSASSTASLVRARNHL</sequence>
<dbReference type="PANTHER" id="PTHR46708">
    <property type="entry name" value="TENASCIN"/>
    <property type="match status" value="1"/>
</dbReference>